<dbReference type="RefSeq" id="WP_370467389.1">
    <property type="nucleotide sequence ID" value="NZ_BAAARZ010000028.1"/>
</dbReference>
<keyword evidence="1" id="KW-0812">Transmembrane</keyword>
<keyword evidence="3" id="KW-1185">Reference proteome</keyword>
<comment type="caution">
    <text evidence="2">The sequence shown here is derived from an EMBL/GenBank/DDBJ whole genome shotgun (WGS) entry which is preliminary data.</text>
</comment>
<evidence type="ECO:0000313" key="2">
    <source>
        <dbReference type="EMBL" id="GEC22376.1"/>
    </source>
</evidence>
<accession>A0A4Y3WY46</accession>
<gene>
    <name evidence="2" type="ORF">PHY01_46590</name>
</gene>
<name>A0A4Y3WY46_9PSEU</name>
<dbReference type="EMBL" id="BJNG01000043">
    <property type="protein sequence ID" value="GEC22376.1"/>
    <property type="molecule type" value="Genomic_DNA"/>
</dbReference>
<dbReference type="AlphaFoldDB" id="A0A4Y3WY46"/>
<reference evidence="2 3" key="1">
    <citation type="submission" date="2019-06" db="EMBL/GenBank/DDBJ databases">
        <title>Whole genome shotgun sequence of Pseudonocardia hydrocarbonoxydans NBRC 14498.</title>
        <authorList>
            <person name="Hosoyama A."/>
            <person name="Uohara A."/>
            <person name="Ohji S."/>
            <person name="Ichikawa N."/>
        </authorList>
    </citation>
    <scope>NUCLEOTIDE SEQUENCE [LARGE SCALE GENOMIC DNA]</scope>
    <source>
        <strain evidence="2 3">NBRC 14498</strain>
    </source>
</reference>
<dbReference type="Proteomes" id="UP000320338">
    <property type="component" value="Unassembled WGS sequence"/>
</dbReference>
<feature type="transmembrane region" description="Helical" evidence="1">
    <location>
        <begin position="12"/>
        <end position="43"/>
    </location>
</feature>
<evidence type="ECO:0008006" key="4">
    <source>
        <dbReference type="Google" id="ProtNLM"/>
    </source>
</evidence>
<organism evidence="2 3">
    <name type="scientific">Pseudonocardia hydrocarbonoxydans</name>
    <dbReference type="NCBI Taxonomy" id="76726"/>
    <lineage>
        <taxon>Bacteria</taxon>
        <taxon>Bacillati</taxon>
        <taxon>Actinomycetota</taxon>
        <taxon>Actinomycetes</taxon>
        <taxon>Pseudonocardiales</taxon>
        <taxon>Pseudonocardiaceae</taxon>
        <taxon>Pseudonocardia</taxon>
    </lineage>
</organism>
<keyword evidence="1" id="KW-1133">Transmembrane helix</keyword>
<proteinExistence type="predicted"/>
<evidence type="ECO:0000256" key="1">
    <source>
        <dbReference type="SAM" id="Phobius"/>
    </source>
</evidence>
<evidence type="ECO:0000313" key="3">
    <source>
        <dbReference type="Proteomes" id="UP000320338"/>
    </source>
</evidence>
<keyword evidence="1" id="KW-0472">Membrane</keyword>
<sequence>MVPVIDNGRLGLIVGLVLGVAGAFGGFSAFVVVLLLGAIGLLVGRYLDGQLDLSEFSERSGLTGRGSERRP</sequence>
<protein>
    <recommendedName>
        <fullName evidence="4">DUF2273 domain-containing protein</fullName>
    </recommendedName>
</protein>